<sequence length="192" mass="20019">MSTPETSTERHAVDAIRVIFGLGGLIALIVGILILVNPLKSGAIALQVTAVILAVYMVGAGVVSLGTAIFSKTLSGWSRTGNIVLGILYVIAGIVVMANLAASAAFLALFAAIAIGIMWLFEGIFALSTLKKSGNSAWTIIFAIISILAGFSLMLTPIWGAVYLWIFGGVSLVILGIIQIVRAFKVKAVEAE</sequence>
<feature type="transmembrane region" description="Helical" evidence="1">
    <location>
        <begin position="82"/>
        <end position="102"/>
    </location>
</feature>
<comment type="caution">
    <text evidence="2">The sequence shown here is derived from an EMBL/GenBank/DDBJ whole genome shotgun (WGS) entry which is preliminary data.</text>
</comment>
<organism evidence="2 3">
    <name type="scientific">Leucobacter iarius</name>
    <dbReference type="NCBI Taxonomy" id="333963"/>
    <lineage>
        <taxon>Bacteria</taxon>
        <taxon>Bacillati</taxon>
        <taxon>Actinomycetota</taxon>
        <taxon>Actinomycetes</taxon>
        <taxon>Micrococcales</taxon>
        <taxon>Microbacteriaceae</taxon>
        <taxon>Leucobacter</taxon>
    </lineage>
</organism>
<proteinExistence type="predicted"/>
<evidence type="ECO:0000313" key="3">
    <source>
        <dbReference type="Proteomes" id="UP001500851"/>
    </source>
</evidence>
<accession>A0ABN2L7C9</accession>
<dbReference type="PANTHER" id="PTHR34989:SF1">
    <property type="entry name" value="PROTEIN HDED"/>
    <property type="match status" value="1"/>
</dbReference>
<reference evidence="2 3" key="1">
    <citation type="journal article" date="2019" name="Int. J. Syst. Evol. Microbiol.">
        <title>The Global Catalogue of Microorganisms (GCM) 10K type strain sequencing project: providing services to taxonomists for standard genome sequencing and annotation.</title>
        <authorList>
            <consortium name="The Broad Institute Genomics Platform"/>
            <consortium name="The Broad Institute Genome Sequencing Center for Infectious Disease"/>
            <person name="Wu L."/>
            <person name="Ma J."/>
        </authorList>
    </citation>
    <scope>NUCLEOTIDE SEQUENCE [LARGE SCALE GENOMIC DNA]</scope>
    <source>
        <strain evidence="2 3">JCM 14736</strain>
    </source>
</reference>
<evidence type="ECO:0000256" key="1">
    <source>
        <dbReference type="SAM" id="Phobius"/>
    </source>
</evidence>
<feature type="transmembrane region" description="Helical" evidence="1">
    <location>
        <begin position="137"/>
        <end position="156"/>
    </location>
</feature>
<feature type="transmembrane region" description="Helical" evidence="1">
    <location>
        <begin position="12"/>
        <end position="36"/>
    </location>
</feature>
<dbReference type="Proteomes" id="UP001500851">
    <property type="component" value="Unassembled WGS sequence"/>
</dbReference>
<protein>
    <recommendedName>
        <fullName evidence="4">Acid-resistance membrane protein</fullName>
    </recommendedName>
</protein>
<feature type="transmembrane region" description="Helical" evidence="1">
    <location>
        <begin position="108"/>
        <end position="130"/>
    </location>
</feature>
<evidence type="ECO:0008006" key="4">
    <source>
        <dbReference type="Google" id="ProtNLM"/>
    </source>
</evidence>
<dbReference type="InterPro" id="IPR005325">
    <property type="entry name" value="DUF308_memb"/>
</dbReference>
<dbReference type="Pfam" id="PF03729">
    <property type="entry name" value="DUF308"/>
    <property type="match status" value="2"/>
</dbReference>
<name>A0ABN2L7C9_9MICO</name>
<dbReference type="InterPro" id="IPR052712">
    <property type="entry name" value="Acid_resist_chaperone_HdeD"/>
</dbReference>
<keyword evidence="1" id="KW-0472">Membrane</keyword>
<keyword evidence="1" id="KW-0812">Transmembrane</keyword>
<dbReference type="RefSeq" id="WP_046456487.1">
    <property type="nucleotide sequence ID" value="NZ_BAAAOB010000001.1"/>
</dbReference>
<feature type="transmembrane region" description="Helical" evidence="1">
    <location>
        <begin position="42"/>
        <end position="70"/>
    </location>
</feature>
<evidence type="ECO:0000313" key="2">
    <source>
        <dbReference type="EMBL" id="GAA1777289.1"/>
    </source>
</evidence>
<dbReference type="PANTHER" id="PTHR34989">
    <property type="entry name" value="PROTEIN HDED"/>
    <property type="match status" value="1"/>
</dbReference>
<gene>
    <name evidence="2" type="ORF">GCM10009768_02190</name>
</gene>
<keyword evidence="3" id="KW-1185">Reference proteome</keyword>
<feature type="transmembrane region" description="Helical" evidence="1">
    <location>
        <begin position="162"/>
        <end position="184"/>
    </location>
</feature>
<dbReference type="EMBL" id="BAAAOB010000001">
    <property type="protein sequence ID" value="GAA1777289.1"/>
    <property type="molecule type" value="Genomic_DNA"/>
</dbReference>
<keyword evidence="1" id="KW-1133">Transmembrane helix</keyword>